<accession>A2F3B1</accession>
<reference evidence="3" key="1">
    <citation type="submission" date="2006-10" db="EMBL/GenBank/DDBJ databases">
        <authorList>
            <person name="Amadeo P."/>
            <person name="Zhao Q."/>
            <person name="Wortman J."/>
            <person name="Fraser-Liggett C."/>
            <person name="Carlton J."/>
        </authorList>
    </citation>
    <scope>NUCLEOTIDE SEQUENCE</scope>
    <source>
        <strain evidence="3">G3</strain>
    </source>
</reference>
<evidence type="ECO:0000313" key="4">
    <source>
        <dbReference type="Proteomes" id="UP000001542"/>
    </source>
</evidence>
<keyword evidence="1" id="KW-0812">Transmembrane</keyword>
<sequence>MLRKNFRTKYRYPFTFAGIIAAILLVDIFEPWISFDMYLKLYPNLNQEKSHYYKVKNLEIFDNYTVIYPNTNYLRVRKQKQASPFERGNFYDPSVLGFQHVVFQHFTRADFSWYGVATPDNFYEPSRKHDGNQMPEGINHTLLIVKKAVVGFSYHVEYGHFVQDMVCGIMIVPSEIIQDADIYVKFDEQQARTYLTFLGFSPERIHQIPKAYVHAIDLYISVSKFGINGLHVAWIDLHNLIFRKYNLSSIKPTRYTIINKPLTNWGSAKNLDKLVMIAKREYPEINWEVHPPEVLFNMNNAAKLLASTLLYVSAAGSACFNCLYMHPGCFVLFFSRWKTDNPAIASALTLGMWLYSINNDDFGSIVSNVSNYLFKTGLHDIMYAIKNGNWRNDIDRRTVLCFNGTIFEKGEKFLAETGKSHAIVKRYSDFEVYHRCIMTKYHNPLSRLYHYLIEKNEESYIYQSKLY</sequence>
<evidence type="ECO:0000259" key="2">
    <source>
        <dbReference type="Pfam" id="PF04577"/>
    </source>
</evidence>
<protein>
    <recommendedName>
        <fullName evidence="2">Glycosyltransferase 61 catalytic domain-containing protein</fullName>
    </recommendedName>
</protein>
<dbReference type="Pfam" id="PF04577">
    <property type="entry name" value="Glyco_transf_61"/>
    <property type="match status" value="1"/>
</dbReference>
<dbReference type="InParanoid" id="A2F3B1"/>
<dbReference type="KEGG" id="tva:4758442"/>
<evidence type="ECO:0000256" key="1">
    <source>
        <dbReference type="SAM" id="Phobius"/>
    </source>
</evidence>
<keyword evidence="1" id="KW-1133">Transmembrane helix</keyword>
<keyword evidence="4" id="KW-1185">Reference proteome</keyword>
<keyword evidence="1" id="KW-0472">Membrane</keyword>
<organism evidence="3 4">
    <name type="scientific">Trichomonas vaginalis (strain ATCC PRA-98 / G3)</name>
    <dbReference type="NCBI Taxonomy" id="412133"/>
    <lineage>
        <taxon>Eukaryota</taxon>
        <taxon>Metamonada</taxon>
        <taxon>Parabasalia</taxon>
        <taxon>Trichomonadida</taxon>
        <taxon>Trichomonadidae</taxon>
        <taxon>Trichomonas</taxon>
    </lineage>
</organism>
<feature type="transmembrane region" description="Helical" evidence="1">
    <location>
        <begin position="12"/>
        <end position="33"/>
    </location>
</feature>
<dbReference type="InterPro" id="IPR049625">
    <property type="entry name" value="Glyco_transf_61_cat"/>
</dbReference>
<dbReference type="EMBL" id="DS113595">
    <property type="protein sequence ID" value="EAY00620.1"/>
    <property type="molecule type" value="Genomic_DNA"/>
</dbReference>
<dbReference type="GO" id="GO:0016757">
    <property type="term" value="F:glycosyltransferase activity"/>
    <property type="evidence" value="ECO:0000318"/>
    <property type="project" value="GO_Central"/>
</dbReference>
<dbReference type="VEuPathDB" id="TrichDB:TVAG_180980"/>
<reference evidence="3" key="2">
    <citation type="journal article" date="2007" name="Science">
        <title>Draft genome sequence of the sexually transmitted pathogen Trichomonas vaginalis.</title>
        <authorList>
            <person name="Carlton J.M."/>
            <person name="Hirt R.P."/>
            <person name="Silva J.C."/>
            <person name="Delcher A.L."/>
            <person name="Schatz M."/>
            <person name="Zhao Q."/>
            <person name="Wortman J.R."/>
            <person name="Bidwell S.L."/>
            <person name="Alsmark U.C.M."/>
            <person name="Besteiro S."/>
            <person name="Sicheritz-Ponten T."/>
            <person name="Noel C.J."/>
            <person name="Dacks J.B."/>
            <person name="Foster P.G."/>
            <person name="Simillion C."/>
            <person name="Van de Peer Y."/>
            <person name="Miranda-Saavedra D."/>
            <person name="Barton G.J."/>
            <person name="Westrop G.D."/>
            <person name="Mueller S."/>
            <person name="Dessi D."/>
            <person name="Fiori P.L."/>
            <person name="Ren Q."/>
            <person name="Paulsen I."/>
            <person name="Zhang H."/>
            <person name="Bastida-Corcuera F.D."/>
            <person name="Simoes-Barbosa A."/>
            <person name="Brown M.T."/>
            <person name="Hayes R.D."/>
            <person name="Mukherjee M."/>
            <person name="Okumura C.Y."/>
            <person name="Schneider R."/>
            <person name="Smith A.J."/>
            <person name="Vanacova S."/>
            <person name="Villalvazo M."/>
            <person name="Haas B.J."/>
            <person name="Pertea M."/>
            <person name="Feldblyum T.V."/>
            <person name="Utterback T.R."/>
            <person name="Shu C.L."/>
            <person name="Osoegawa K."/>
            <person name="de Jong P.J."/>
            <person name="Hrdy I."/>
            <person name="Horvathova L."/>
            <person name="Zubacova Z."/>
            <person name="Dolezal P."/>
            <person name="Malik S.B."/>
            <person name="Logsdon J.M. Jr."/>
            <person name="Henze K."/>
            <person name="Gupta A."/>
            <person name="Wang C.C."/>
            <person name="Dunne R.L."/>
            <person name="Upcroft J.A."/>
            <person name="Upcroft P."/>
            <person name="White O."/>
            <person name="Salzberg S.L."/>
            <person name="Tang P."/>
            <person name="Chiu C.-H."/>
            <person name="Lee Y.-S."/>
            <person name="Embley T.M."/>
            <person name="Coombs G.H."/>
            <person name="Mottram J.C."/>
            <person name="Tachezy J."/>
            <person name="Fraser-Liggett C.M."/>
            <person name="Johnson P.J."/>
        </authorList>
    </citation>
    <scope>NUCLEOTIDE SEQUENCE [LARGE SCALE GENOMIC DNA]</scope>
    <source>
        <strain evidence="3">G3</strain>
    </source>
</reference>
<dbReference type="VEuPathDB" id="TrichDB:TVAGG3_1028060"/>
<evidence type="ECO:0000313" key="3">
    <source>
        <dbReference type="EMBL" id="EAY00620.1"/>
    </source>
</evidence>
<feature type="domain" description="Glycosyltransferase 61 catalytic" evidence="2">
    <location>
        <begin position="158"/>
        <end position="331"/>
    </location>
</feature>
<proteinExistence type="predicted"/>
<dbReference type="RefSeq" id="XP_001313549.1">
    <property type="nucleotide sequence ID" value="XM_001313548.1"/>
</dbReference>
<dbReference type="Proteomes" id="UP000001542">
    <property type="component" value="Unassembled WGS sequence"/>
</dbReference>
<name>A2F3B1_TRIV3</name>
<dbReference type="AlphaFoldDB" id="A2F3B1"/>
<gene>
    <name evidence="3" type="ORF">TVAG_180980</name>
</gene>